<dbReference type="SUPFAM" id="SSF52540">
    <property type="entry name" value="P-loop containing nucleoside triphosphate hydrolases"/>
    <property type="match status" value="1"/>
</dbReference>
<accession>A0A426U428</accession>
<evidence type="ECO:0000313" key="3">
    <source>
        <dbReference type="Proteomes" id="UP000280307"/>
    </source>
</evidence>
<evidence type="ECO:0000313" key="2">
    <source>
        <dbReference type="EMBL" id="RRR74578.1"/>
    </source>
</evidence>
<dbReference type="Pfam" id="PF13614">
    <property type="entry name" value="AAA_31"/>
    <property type="match status" value="1"/>
</dbReference>
<evidence type="ECO:0000259" key="1">
    <source>
        <dbReference type="Pfam" id="PF13614"/>
    </source>
</evidence>
<gene>
    <name evidence="2" type="ORF">EI684_06700</name>
</gene>
<dbReference type="Gene3D" id="3.40.50.300">
    <property type="entry name" value="P-loop containing nucleotide triphosphate hydrolases"/>
    <property type="match status" value="1"/>
</dbReference>
<dbReference type="EMBL" id="RSAS01000257">
    <property type="protein sequence ID" value="RRR74578.1"/>
    <property type="molecule type" value="Genomic_DNA"/>
</dbReference>
<reference evidence="2 3" key="1">
    <citation type="submission" date="2018-12" db="EMBL/GenBank/DDBJ databases">
        <title>Genome Sequence of Candidatus Viridilinea halotolerans isolated from saline sulfide-rich spring.</title>
        <authorList>
            <person name="Grouzdev D.S."/>
            <person name="Burganskaya E.I."/>
            <person name="Krutkina M.S."/>
            <person name="Sukhacheva M.V."/>
            <person name="Gorlenko V.M."/>
        </authorList>
    </citation>
    <scope>NUCLEOTIDE SEQUENCE [LARGE SCALE GENOMIC DNA]</scope>
    <source>
        <strain evidence="2">Chok-6</strain>
    </source>
</reference>
<sequence>MTRIISIHSFRGGTGKSNTTANIAVLLAAQGYRVGVIDTDIQSPGIHVLFGLDDEHIGRTLNDYLHGDCSIETTVYEVTTLLAAPLDGHIFLIPASAKSGAITRVLREGYDPGELSEGFQRLCEVLDLDVLLIDTHPGLNEETLLSIAVSDVLLIVLRPDQQDYQGTGVTVEVARKLEVPRLLMLVNKVPASYDAALVQRRVEETYGAPVAAVLPHADDMMALGSMGIFVLRFPDHLITALYRQAVARLMA</sequence>
<proteinExistence type="predicted"/>
<dbReference type="Proteomes" id="UP000280307">
    <property type="component" value="Unassembled WGS sequence"/>
</dbReference>
<dbReference type="InterPro" id="IPR050678">
    <property type="entry name" value="DNA_Partitioning_ATPase"/>
</dbReference>
<dbReference type="PANTHER" id="PTHR13696">
    <property type="entry name" value="P-LOOP CONTAINING NUCLEOSIDE TRIPHOSPHATE HYDROLASE"/>
    <property type="match status" value="1"/>
</dbReference>
<dbReference type="InterPro" id="IPR025669">
    <property type="entry name" value="AAA_dom"/>
</dbReference>
<dbReference type="InterPro" id="IPR027417">
    <property type="entry name" value="P-loop_NTPase"/>
</dbReference>
<protein>
    <submittedName>
        <fullName evidence="2">MinD/ParA family protein</fullName>
    </submittedName>
</protein>
<name>A0A426U428_9CHLR</name>
<feature type="domain" description="AAA" evidence="1">
    <location>
        <begin position="3"/>
        <end position="168"/>
    </location>
</feature>
<comment type="caution">
    <text evidence="2">The sequence shown here is derived from an EMBL/GenBank/DDBJ whole genome shotgun (WGS) entry which is preliminary data.</text>
</comment>
<dbReference type="PANTHER" id="PTHR13696:SF52">
    <property type="entry name" value="PARA FAMILY PROTEIN CT_582"/>
    <property type="match status" value="1"/>
</dbReference>
<organism evidence="2 3">
    <name type="scientific">Candidatus Viridilinea halotolerans</name>
    <dbReference type="NCBI Taxonomy" id="2491704"/>
    <lineage>
        <taxon>Bacteria</taxon>
        <taxon>Bacillati</taxon>
        <taxon>Chloroflexota</taxon>
        <taxon>Chloroflexia</taxon>
        <taxon>Chloroflexales</taxon>
        <taxon>Chloroflexineae</taxon>
        <taxon>Oscillochloridaceae</taxon>
        <taxon>Candidatus Viridilinea</taxon>
    </lineage>
</organism>
<dbReference type="AlphaFoldDB" id="A0A426U428"/>